<dbReference type="EMBL" id="CP157947">
    <property type="protein sequence ID" value="XBS69182.1"/>
    <property type="molecule type" value="Genomic_DNA"/>
</dbReference>
<protein>
    <submittedName>
        <fullName evidence="2">Uncharacterized protein</fullName>
    </submittedName>
</protein>
<sequence>MTNITQQGIEDALERAESAKFLSDEFIDVAGPLNNAARTRLEDERGIDIDSKRWVSLDDIPLGEEVLRVEENQENLDAAISTLEQLADGKIPTDKIAAAFEDAIQDLETAEGTLEDVGAKDVIKAANAPDEDNDFYGEDEEEEEDDDEK</sequence>
<evidence type="ECO:0000313" key="2">
    <source>
        <dbReference type="EMBL" id="XBS69182.1"/>
    </source>
</evidence>
<accession>A0AAU7Q8D8</accession>
<feature type="compositionally biased region" description="Acidic residues" evidence="1">
    <location>
        <begin position="129"/>
        <end position="149"/>
    </location>
</feature>
<name>A0AAU7Q8D8_9GAMM</name>
<reference evidence="2" key="1">
    <citation type="submission" date="2024-06" db="EMBL/GenBank/DDBJ databases">
        <authorList>
            <person name="Coelho C."/>
            <person name="Bento M."/>
            <person name="Garcia E."/>
            <person name="Camelo A."/>
            <person name="Brandao I."/>
            <person name="Espirito Santo C."/>
            <person name="Trovao J."/>
            <person name="Verissimo A."/>
            <person name="Costa J."/>
            <person name="Tiago I."/>
        </authorList>
    </citation>
    <scope>NUCLEOTIDE SEQUENCE</scope>
    <source>
        <strain evidence="2">KWT182</strain>
    </source>
</reference>
<gene>
    <name evidence="2" type="ORF">ABK905_22385</name>
</gene>
<dbReference type="AlphaFoldDB" id="A0AAU7Q8D8"/>
<proteinExistence type="predicted"/>
<feature type="region of interest" description="Disordered" evidence="1">
    <location>
        <begin position="119"/>
        <end position="149"/>
    </location>
</feature>
<evidence type="ECO:0000256" key="1">
    <source>
        <dbReference type="SAM" id="MobiDB-lite"/>
    </source>
</evidence>
<organism evidence="2">
    <name type="scientific">Acerihabitans sp. KWT182</name>
    <dbReference type="NCBI Taxonomy" id="3157919"/>
    <lineage>
        <taxon>Bacteria</taxon>
        <taxon>Pseudomonadati</taxon>
        <taxon>Pseudomonadota</taxon>
        <taxon>Gammaproteobacteria</taxon>
        <taxon>Enterobacterales</taxon>
        <taxon>Pectobacteriaceae</taxon>
        <taxon>Acerihabitans</taxon>
    </lineage>
</organism>